<dbReference type="InterPro" id="IPR013103">
    <property type="entry name" value="RVT_2"/>
</dbReference>
<feature type="non-terminal residue" evidence="3">
    <location>
        <position position="111"/>
    </location>
</feature>
<feature type="compositionally biased region" description="Polar residues" evidence="1">
    <location>
        <begin position="82"/>
        <end position="93"/>
    </location>
</feature>
<dbReference type="EMBL" id="GBYX01476507">
    <property type="protein sequence ID" value="JAO05170.1"/>
    <property type="molecule type" value="Transcribed_RNA"/>
</dbReference>
<accession>A0A0S7EQQ5</accession>
<evidence type="ECO:0000313" key="3">
    <source>
        <dbReference type="EMBL" id="JAO05170.1"/>
    </source>
</evidence>
<feature type="region of interest" description="Disordered" evidence="1">
    <location>
        <begin position="81"/>
        <end position="111"/>
    </location>
</feature>
<name>A0A0S7EQQ5_9TELE</name>
<evidence type="ECO:0000256" key="1">
    <source>
        <dbReference type="SAM" id="MobiDB-lite"/>
    </source>
</evidence>
<reference evidence="3" key="1">
    <citation type="submission" date="2014-12" db="EMBL/GenBank/DDBJ databases">
        <title>Parallel Evolution in Life History Adaptation Evident in the Tissue-Specific Poeciliopsis prolifica transcriptome.</title>
        <authorList>
            <person name="Jue N.K."/>
            <person name="Foley R.J."/>
            <person name="Obergfell C."/>
            <person name="Reznick D.N."/>
            <person name="O'Neill R.J."/>
            <person name="O'Neill M.J."/>
        </authorList>
    </citation>
    <scope>NUCLEOTIDE SEQUENCE</scope>
</reference>
<dbReference type="AlphaFoldDB" id="A0A0S7EQQ5"/>
<dbReference type="Pfam" id="PF07727">
    <property type="entry name" value="RVT_2"/>
    <property type="match status" value="1"/>
</dbReference>
<sequence>MDVVTVFLNGHLGKKKYTWENLRDTSNQVSEQAKKAINGLKQSPHCWNKEFTKFVMDLGFKQSTSDSWLFVREEHIPRRARQIQQLGSNTSQAEESRLPEGEESQVSFEPS</sequence>
<proteinExistence type="predicted"/>
<evidence type="ECO:0000259" key="2">
    <source>
        <dbReference type="Pfam" id="PF07727"/>
    </source>
</evidence>
<gene>
    <name evidence="3" type="primary">PPUP9256</name>
</gene>
<feature type="domain" description="Reverse transcriptase Ty1/copia-type" evidence="2">
    <location>
        <begin position="1"/>
        <end position="73"/>
    </location>
</feature>
<protein>
    <submittedName>
        <fullName evidence="3">PPUP9256</fullName>
    </submittedName>
</protein>
<organism evidence="3">
    <name type="scientific">Poeciliopsis prolifica</name>
    <name type="common">blackstripe livebearer</name>
    <dbReference type="NCBI Taxonomy" id="188132"/>
    <lineage>
        <taxon>Eukaryota</taxon>
        <taxon>Metazoa</taxon>
        <taxon>Chordata</taxon>
        <taxon>Craniata</taxon>
        <taxon>Vertebrata</taxon>
        <taxon>Euteleostomi</taxon>
        <taxon>Actinopterygii</taxon>
        <taxon>Neopterygii</taxon>
        <taxon>Teleostei</taxon>
        <taxon>Neoteleostei</taxon>
        <taxon>Acanthomorphata</taxon>
        <taxon>Ovalentaria</taxon>
        <taxon>Atherinomorphae</taxon>
        <taxon>Cyprinodontiformes</taxon>
        <taxon>Poeciliidae</taxon>
        <taxon>Poeciliinae</taxon>
        <taxon>Poeciliopsis</taxon>
    </lineage>
</organism>